<sequence length="203" mass="22859">MNPSDTINTLNQERWIFFTPTTDMKLSIRTKLPTSWTIYNLNIFEYDQTILSNEKPNAQYGIGFACGFYSPERRNDYLYLAIGLAEAFINFESGKQGWSINNVTWLANRNRPVGENATLTFHADGNLSSEMQMVLLFGLQEHLTSLVGMKLMETGSLVLHDSKNKTVWQSFDHPTDTLLPGQKLVPGKKLVASVSETNVSEGD</sequence>
<evidence type="ECO:0000313" key="6">
    <source>
        <dbReference type="Proteomes" id="UP000467840"/>
    </source>
</evidence>
<keyword evidence="2" id="KW-1015">Disulfide bond</keyword>
<feature type="domain" description="Bulb-type lectin" evidence="4">
    <location>
        <begin position="41"/>
        <end position="203"/>
    </location>
</feature>
<dbReference type="Pfam" id="PF01453">
    <property type="entry name" value="B_lectin"/>
    <property type="match status" value="1"/>
</dbReference>
<evidence type="ECO:0000256" key="2">
    <source>
        <dbReference type="ARBA" id="ARBA00023157"/>
    </source>
</evidence>
<dbReference type="AlphaFoldDB" id="A0A6A6LWH0"/>
<comment type="caution">
    <text evidence="5">The sequence shown here is derived from an EMBL/GenBank/DDBJ whole genome shotgun (WGS) entry which is preliminary data.</text>
</comment>
<dbReference type="SUPFAM" id="SSF51110">
    <property type="entry name" value="alpha-D-mannose-specific plant lectins"/>
    <property type="match status" value="1"/>
</dbReference>
<dbReference type="PROSITE" id="PS50927">
    <property type="entry name" value="BULB_LECTIN"/>
    <property type="match status" value="1"/>
</dbReference>
<protein>
    <recommendedName>
        <fullName evidence="4">Bulb-type lectin domain-containing protein</fullName>
    </recommendedName>
</protein>
<proteinExistence type="predicted"/>
<name>A0A6A6LWH0_HEVBR</name>
<keyword evidence="3" id="KW-0325">Glycoprotein</keyword>
<reference evidence="5 6" key="1">
    <citation type="journal article" date="2020" name="Mol. Plant">
        <title>The Chromosome-Based Rubber Tree Genome Provides New Insights into Spurge Genome Evolution and Rubber Biosynthesis.</title>
        <authorList>
            <person name="Liu J."/>
            <person name="Shi C."/>
            <person name="Shi C.C."/>
            <person name="Li W."/>
            <person name="Zhang Q.J."/>
            <person name="Zhang Y."/>
            <person name="Li K."/>
            <person name="Lu H.F."/>
            <person name="Shi C."/>
            <person name="Zhu S.T."/>
            <person name="Xiao Z.Y."/>
            <person name="Nan H."/>
            <person name="Yue Y."/>
            <person name="Zhu X.G."/>
            <person name="Wu Y."/>
            <person name="Hong X.N."/>
            <person name="Fan G.Y."/>
            <person name="Tong Y."/>
            <person name="Zhang D."/>
            <person name="Mao C.L."/>
            <person name="Liu Y.L."/>
            <person name="Hao S.J."/>
            <person name="Liu W.Q."/>
            <person name="Lv M.Q."/>
            <person name="Zhang H.B."/>
            <person name="Liu Y."/>
            <person name="Hu-Tang G.R."/>
            <person name="Wang J.P."/>
            <person name="Wang J.H."/>
            <person name="Sun Y.H."/>
            <person name="Ni S.B."/>
            <person name="Chen W.B."/>
            <person name="Zhang X.C."/>
            <person name="Jiao Y.N."/>
            <person name="Eichler E.E."/>
            <person name="Li G.H."/>
            <person name="Liu X."/>
            <person name="Gao L.Z."/>
        </authorList>
    </citation>
    <scope>NUCLEOTIDE SEQUENCE [LARGE SCALE GENOMIC DNA]</scope>
    <source>
        <strain evidence="6">cv. GT1</strain>
        <tissue evidence="5">Leaf</tissue>
    </source>
</reference>
<organism evidence="5 6">
    <name type="scientific">Hevea brasiliensis</name>
    <name type="common">Para rubber tree</name>
    <name type="synonym">Siphonia brasiliensis</name>
    <dbReference type="NCBI Taxonomy" id="3981"/>
    <lineage>
        <taxon>Eukaryota</taxon>
        <taxon>Viridiplantae</taxon>
        <taxon>Streptophyta</taxon>
        <taxon>Embryophyta</taxon>
        <taxon>Tracheophyta</taxon>
        <taxon>Spermatophyta</taxon>
        <taxon>Magnoliopsida</taxon>
        <taxon>eudicotyledons</taxon>
        <taxon>Gunneridae</taxon>
        <taxon>Pentapetalae</taxon>
        <taxon>rosids</taxon>
        <taxon>fabids</taxon>
        <taxon>Malpighiales</taxon>
        <taxon>Euphorbiaceae</taxon>
        <taxon>Crotonoideae</taxon>
        <taxon>Micrandreae</taxon>
        <taxon>Hevea</taxon>
    </lineage>
</organism>
<accession>A0A6A6LWH0</accession>
<keyword evidence="1" id="KW-0732">Signal</keyword>
<dbReference type="PANTHER" id="PTHR32444">
    <property type="entry name" value="BULB-TYPE LECTIN DOMAIN-CONTAINING PROTEIN"/>
    <property type="match status" value="1"/>
</dbReference>
<dbReference type="PANTHER" id="PTHR32444:SF247">
    <property type="entry name" value="OS01G0958200 PROTEIN"/>
    <property type="match status" value="1"/>
</dbReference>
<evidence type="ECO:0000256" key="1">
    <source>
        <dbReference type="ARBA" id="ARBA00022729"/>
    </source>
</evidence>
<keyword evidence="6" id="KW-1185">Reference proteome</keyword>
<dbReference type="SMART" id="SM00108">
    <property type="entry name" value="B_lectin"/>
    <property type="match status" value="1"/>
</dbReference>
<dbReference type="InterPro" id="IPR036426">
    <property type="entry name" value="Bulb-type_lectin_dom_sf"/>
</dbReference>
<evidence type="ECO:0000313" key="5">
    <source>
        <dbReference type="EMBL" id="KAF2305344.1"/>
    </source>
</evidence>
<evidence type="ECO:0000256" key="3">
    <source>
        <dbReference type="ARBA" id="ARBA00023180"/>
    </source>
</evidence>
<dbReference type="InterPro" id="IPR001480">
    <property type="entry name" value="Bulb-type_lectin_dom"/>
</dbReference>
<evidence type="ECO:0000259" key="4">
    <source>
        <dbReference type="PROSITE" id="PS50927"/>
    </source>
</evidence>
<dbReference type="EMBL" id="JAAGAX010000008">
    <property type="protein sequence ID" value="KAF2305344.1"/>
    <property type="molecule type" value="Genomic_DNA"/>
</dbReference>
<dbReference type="Proteomes" id="UP000467840">
    <property type="component" value="Chromosome 9"/>
</dbReference>
<gene>
    <name evidence="5" type="ORF">GH714_004119</name>
</gene>